<feature type="compositionally biased region" description="Gly residues" evidence="1">
    <location>
        <begin position="103"/>
        <end position="112"/>
    </location>
</feature>
<protein>
    <submittedName>
        <fullName evidence="2">Uncharacterized protein</fullName>
    </submittedName>
</protein>
<dbReference type="AlphaFoldDB" id="A0A1D6KWB8"/>
<sequence>MPARALASAALATLRPPPRCPRPPSAARSPPFPQTLSCTSCLRLHSRCSCPPHRRDNRLRIRRQIPALPPNPAPIVSADPAFARVSLPRRGPTAMVEEHGGRGEAGTSGGGGEARHPQHAHGARIPQGGVPQEEEGRCRAAARATTEGDVEYDDDDSMRPTAEPAKEEDIEGAVCSAPCRRAVRNTTPSPSRDMVDARASTGGEDPTAVDVVVTQLALHRLRPPLDFLASPIALLEAFKRNSVLVQAISVEYGSQGLCVDLRDCKYSEHHRCQNQRSDVKVRNVIHTLLTHLCQYEVANHLSMRHGELLSGPRFSDWWSCAGLRSAFDLPIAAA</sequence>
<accession>A0A1D6KWB8</accession>
<dbReference type="ExpressionAtlas" id="A0A1D6KWB8">
    <property type="expression patterns" value="baseline"/>
</dbReference>
<gene>
    <name evidence="2" type="ORF">ZEAMMB73_Zm00001d033107</name>
</gene>
<proteinExistence type="predicted"/>
<feature type="region of interest" description="Disordered" evidence="1">
    <location>
        <begin position="93"/>
        <end position="171"/>
    </location>
</feature>
<feature type="compositionally biased region" description="Pro residues" evidence="1">
    <location>
        <begin position="15"/>
        <end position="24"/>
    </location>
</feature>
<feature type="region of interest" description="Disordered" evidence="1">
    <location>
        <begin position="183"/>
        <end position="204"/>
    </location>
</feature>
<dbReference type="EMBL" id="CM007647">
    <property type="protein sequence ID" value="ONM06767.1"/>
    <property type="molecule type" value="Genomic_DNA"/>
</dbReference>
<evidence type="ECO:0000313" key="2">
    <source>
        <dbReference type="EMBL" id="ONM06767.1"/>
    </source>
</evidence>
<feature type="region of interest" description="Disordered" evidence="1">
    <location>
        <begin position="1"/>
        <end position="34"/>
    </location>
</feature>
<organism evidence="2">
    <name type="scientific">Zea mays</name>
    <name type="common">Maize</name>
    <dbReference type="NCBI Taxonomy" id="4577"/>
    <lineage>
        <taxon>Eukaryota</taxon>
        <taxon>Viridiplantae</taxon>
        <taxon>Streptophyta</taxon>
        <taxon>Embryophyta</taxon>
        <taxon>Tracheophyta</taxon>
        <taxon>Spermatophyta</taxon>
        <taxon>Magnoliopsida</taxon>
        <taxon>Liliopsida</taxon>
        <taxon>Poales</taxon>
        <taxon>Poaceae</taxon>
        <taxon>PACMAD clade</taxon>
        <taxon>Panicoideae</taxon>
        <taxon>Andropogonodae</taxon>
        <taxon>Andropogoneae</taxon>
        <taxon>Tripsacinae</taxon>
        <taxon>Zea</taxon>
    </lineage>
</organism>
<feature type="compositionally biased region" description="Low complexity" evidence="1">
    <location>
        <begin position="1"/>
        <end position="14"/>
    </location>
</feature>
<evidence type="ECO:0000256" key="1">
    <source>
        <dbReference type="SAM" id="MobiDB-lite"/>
    </source>
</evidence>
<name>A0A1D6KWB8_MAIZE</name>
<reference evidence="2" key="1">
    <citation type="submission" date="2015-12" db="EMBL/GenBank/DDBJ databases">
        <title>Update maize B73 reference genome by single molecule sequencing technologies.</title>
        <authorList>
            <consortium name="Maize Genome Sequencing Project"/>
            <person name="Ware D."/>
        </authorList>
    </citation>
    <scope>NUCLEOTIDE SEQUENCE [LARGE SCALE GENOMIC DNA]</scope>
    <source>
        <tissue evidence="2">Seedling</tissue>
    </source>
</reference>